<dbReference type="SUPFAM" id="SSF143100">
    <property type="entry name" value="TTHA1013/TTHA0281-like"/>
    <property type="match status" value="1"/>
</dbReference>
<dbReference type="Gene3D" id="3.30.160.250">
    <property type="match status" value="1"/>
</dbReference>
<organism evidence="1 2">
    <name type="scientific">Lysinibacillus sphaericus</name>
    <name type="common">Bacillus sphaericus</name>
    <dbReference type="NCBI Taxonomy" id="1421"/>
    <lineage>
        <taxon>Bacteria</taxon>
        <taxon>Bacillati</taxon>
        <taxon>Bacillota</taxon>
        <taxon>Bacilli</taxon>
        <taxon>Bacillales</taxon>
        <taxon>Bacillaceae</taxon>
        <taxon>Lysinibacillus</taxon>
    </lineage>
</organism>
<proteinExistence type="predicted"/>
<reference evidence="1 2" key="1">
    <citation type="submission" date="2017-11" db="EMBL/GenBank/DDBJ databases">
        <title>Genome sequence of Lysinibacillus sphaericus, a lignin-degrading bacteria isolated from municipal solid waste soil.</title>
        <authorList>
            <person name="Persinoti G.F."/>
            <person name="Paixao D.A."/>
            <person name="Bugg T.D."/>
            <person name="Squina F.M."/>
        </authorList>
    </citation>
    <scope>NUCLEOTIDE SEQUENCE [LARGE SCALE GENOMIC DNA]</scope>
    <source>
        <strain evidence="1 2">A1</strain>
    </source>
</reference>
<protein>
    <submittedName>
        <fullName evidence="1">Uncharacterized protein</fullName>
    </submittedName>
</protein>
<gene>
    <name evidence="1" type="ORF">LYSIN_02123</name>
</gene>
<comment type="caution">
    <text evidence="1">The sequence shown here is derived from an EMBL/GenBank/DDBJ whole genome shotgun (WGS) entry which is preliminary data.</text>
</comment>
<evidence type="ECO:0000313" key="1">
    <source>
        <dbReference type="EMBL" id="POZ57339.1"/>
    </source>
</evidence>
<accession>A0A2S5D2N2</accession>
<dbReference type="EMBL" id="PGLV01000001">
    <property type="protein sequence ID" value="POZ57339.1"/>
    <property type="molecule type" value="Genomic_DNA"/>
</dbReference>
<evidence type="ECO:0000313" key="2">
    <source>
        <dbReference type="Proteomes" id="UP000237319"/>
    </source>
</evidence>
<keyword evidence="2" id="KW-1185">Reference proteome</keyword>
<name>A0A2S5D2N2_LYSSH</name>
<dbReference type="Proteomes" id="UP000237319">
    <property type="component" value="Unassembled WGS sequence"/>
</dbReference>
<dbReference type="InterPro" id="IPR035069">
    <property type="entry name" value="TTHA1013/TTHA0281-like"/>
</dbReference>
<dbReference type="AlphaFoldDB" id="A0A2S5D2N2"/>
<dbReference type="RefSeq" id="WP_103977169.1">
    <property type="nucleotide sequence ID" value="NZ_CP194323.1"/>
</dbReference>
<sequence length="127" mass="13874">MKNVVVYPVVISPLSADGFHLVTIPDIDGITQGETIAEAIEYARDYIGNAIAFADESINKPNTVSFTPKENDIVTLVDIDIEAHKKALDLTPVKKTLTIPSYLNDLGMKQGINFSQTLTDALKDKLL</sequence>